<keyword evidence="4 7" id="KW-0521">NADP</keyword>
<dbReference type="InterPro" id="IPR016162">
    <property type="entry name" value="Ald_DH_N"/>
</dbReference>
<accession>A0A2N9VX54</accession>
<dbReference type="EMBL" id="MZMT01000035">
    <property type="protein sequence ID" value="PIO44072.1"/>
    <property type="molecule type" value="Genomic_DNA"/>
</dbReference>
<dbReference type="InterPro" id="IPR020593">
    <property type="entry name" value="G-glutamylP_reductase_CS"/>
</dbReference>
<dbReference type="KEGG" id="pht:BLM14_00605"/>
<evidence type="ECO:0000259" key="8">
    <source>
        <dbReference type="Pfam" id="PF00171"/>
    </source>
</evidence>
<name>A0A2N9VX54_9HYPH</name>
<feature type="domain" description="Aldehyde dehydrogenase" evidence="8">
    <location>
        <begin position="13"/>
        <end position="289"/>
    </location>
</feature>
<dbReference type="InterPro" id="IPR015590">
    <property type="entry name" value="Aldehyde_DH_dom"/>
</dbReference>
<dbReference type="PROSITE" id="PS01223">
    <property type="entry name" value="PROA"/>
    <property type="match status" value="1"/>
</dbReference>
<dbReference type="GO" id="GO:0005737">
    <property type="term" value="C:cytoplasm"/>
    <property type="evidence" value="ECO:0007669"/>
    <property type="project" value="UniProtKB-SubCell"/>
</dbReference>
<keyword evidence="5 7" id="KW-0560">Oxidoreductase</keyword>
<dbReference type="GO" id="GO:0050661">
    <property type="term" value="F:NADP binding"/>
    <property type="evidence" value="ECO:0007669"/>
    <property type="project" value="InterPro"/>
</dbReference>
<dbReference type="GO" id="GO:0004350">
    <property type="term" value="F:glutamate-5-semialdehyde dehydrogenase activity"/>
    <property type="evidence" value="ECO:0007669"/>
    <property type="project" value="UniProtKB-UniRule"/>
</dbReference>
<dbReference type="PIRSF" id="PIRSF000151">
    <property type="entry name" value="GPR"/>
    <property type="match status" value="1"/>
</dbReference>
<dbReference type="UniPathway" id="UPA00098">
    <property type="reaction ID" value="UER00360"/>
</dbReference>
<dbReference type="Proteomes" id="UP000232163">
    <property type="component" value="Unassembled WGS sequence"/>
</dbReference>
<dbReference type="InterPro" id="IPR016163">
    <property type="entry name" value="Ald_DH_C"/>
</dbReference>
<organism evidence="9 10">
    <name type="scientific">Phyllobacterium zundukense</name>
    <dbReference type="NCBI Taxonomy" id="1867719"/>
    <lineage>
        <taxon>Bacteria</taxon>
        <taxon>Pseudomonadati</taxon>
        <taxon>Pseudomonadota</taxon>
        <taxon>Alphaproteobacteria</taxon>
        <taxon>Hyphomicrobiales</taxon>
        <taxon>Phyllobacteriaceae</taxon>
        <taxon>Phyllobacterium</taxon>
    </lineage>
</organism>
<comment type="similarity">
    <text evidence="7">Belongs to the gamma-glutamyl phosphate reductase family.</text>
</comment>
<dbReference type="OrthoDB" id="9809970at2"/>
<evidence type="ECO:0000256" key="7">
    <source>
        <dbReference type="HAMAP-Rule" id="MF_00412"/>
    </source>
</evidence>
<dbReference type="Gene3D" id="3.40.605.10">
    <property type="entry name" value="Aldehyde Dehydrogenase, Chain A, domain 1"/>
    <property type="match status" value="1"/>
</dbReference>
<dbReference type="HAMAP" id="MF_00412">
    <property type="entry name" value="ProA"/>
    <property type="match status" value="1"/>
</dbReference>
<proteinExistence type="inferred from homology"/>
<dbReference type="EC" id="1.2.1.41" evidence="7"/>
<dbReference type="InterPro" id="IPR016161">
    <property type="entry name" value="Ald_DH/histidinol_DH"/>
</dbReference>
<dbReference type="NCBIfam" id="TIGR00407">
    <property type="entry name" value="proA"/>
    <property type="match status" value="1"/>
</dbReference>
<gene>
    <name evidence="7" type="primary">proA</name>
    <name evidence="9" type="ORF">B5P45_16080</name>
</gene>
<evidence type="ECO:0000256" key="3">
    <source>
        <dbReference type="ARBA" id="ARBA00022650"/>
    </source>
</evidence>
<comment type="subcellular location">
    <subcellularLocation>
        <location evidence="7">Cytoplasm</location>
    </subcellularLocation>
</comment>
<dbReference type="RefSeq" id="WP_099997634.1">
    <property type="nucleotide sequence ID" value="NZ_CP017940.1"/>
</dbReference>
<reference evidence="9 10" key="1">
    <citation type="journal article" date="2017" name="Int J Environ Stud">
        <title>Does the Miocene-Pliocene relict legume Oxytropis triphylla form nitrogen-fixing nodules with a combination of bacterial strains?</title>
        <authorList>
            <person name="Safronova V."/>
            <person name="Belimov A."/>
            <person name="Sazanova A."/>
            <person name="Kuznetsova I."/>
            <person name="Popova J."/>
            <person name="Andronov E."/>
            <person name="Verkhozina A."/>
            <person name="Tikhonovich I."/>
        </authorList>
    </citation>
    <scope>NUCLEOTIDE SEQUENCE [LARGE SCALE GENOMIC DNA]</scope>
    <source>
        <strain evidence="9 10">Tri-38</strain>
    </source>
</reference>
<protein>
    <recommendedName>
        <fullName evidence="7">Gamma-glutamyl phosphate reductase</fullName>
        <shortName evidence="7">GPR</shortName>
        <ecNumber evidence="7">1.2.1.41</ecNumber>
    </recommendedName>
    <alternativeName>
        <fullName evidence="7">Glutamate-5-semialdehyde dehydrogenase</fullName>
    </alternativeName>
    <alternativeName>
        <fullName evidence="7">Glutamyl-gamma-semialdehyde dehydrogenase</fullName>
        <shortName evidence="7">GSA dehydrogenase</shortName>
    </alternativeName>
</protein>
<dbReference type="PANTHER" id="PTHR11063">
    <property type="entry name" value="GLUTAMATE SEMIALDEHYDE DEHYDROGENASE"/>
    <property type="match status" value="1"/>
</dbReference>
<dbReference type="InterPro" id="IPR012134">
    <property type="entry name" value="Glu-5-SA_DH"/>
</dbReference>
<keyword evidence="3 7" id="KW-0641">Proline biosynthesis</keyword>
<dbReference type="NCBIfam" id="NF001221">
    <property type="entry name" value="PRK00197.1"/>
    <property type="match status" value="1"/>
</dbReference>
<keyword evidence="10" id="KW-1185">Reference proteome</keyword>
<evidence type="ECO:0000256" key="1">
    <source>
        <dbReference type="ARBA" id="ARBA00004985"/>
    </source>
</evidence>
<comment type="pathway">
    <text evidence="1 7">Amino-acid biosynthesis; L-proline biosynthesis; L-glutamate 5-semialdehyde from L-glutamate: step 2/2.</text>
</comment>
<evidence type="ECO:0000256" key="4">
    <source>
        <dbReference type="ARBA" id="ARBA00022857"/>
    </source>
</evidence>
<comment type="function">
    <text evidence="7">Catalyzes the NADPH-dependent reduction of L-glutamate 5-phosphate into L-glutamate 5-semialdehyde and phosphate. The product spontaneously undergoes cyclization to form 1-pyrroline-5-carboxylate.</text>
</comment>
<dbReference type="CDD" id="cd07079">
    <property type="entry name" value="ALDH_F18-19_ProA-GPR"/>
    <property type="match status" value="1"/>
</dbReference>
<dbReference type="InterPro" id="IPR000965">
    <property type="entry name" value="GPR_dom"/>
</dbReference>
<keyword evidence="7" id="KW-0963">Cytoplasm</keyword>
<evidence type="ECO:0000256" key="6">
    <source>
        <dbReference type="ARBA" id="ARBA00049024"/>
    </source>
</evidence>
<sequence length="427" mass="45440">MLRRVDAEQSVAELMADIGRKARAAAQPLSIAPPDQKTAALLAMADAIDRRSAEILTANKRDMANGLEAGMAASLLDRLKLDDKRIAGISESIRTIAELKDPVGDIIAEWDRPNGLHIERVRTPLGVIGVIYESRPNVTADAGALCLKSGNAVILRGGSDSIHSSNAICEALLEGLEVSGLPKDAIQLVPTTDRAAVGEMLKGLGGNLDVIIPRGGKSLVARVQSEARVPVFAHLEGLCHLYIDASADLAMARKIAVNAKMRRTGVCGSAETLLVDRLIAPSHLVPLLEDLRAAGCEIRGDSAVTELFADAKRATDEDWSTEYLDAIISVKLVDGIGGAIGHINHYSSHHTEAVIAEDLHVVERFFNEIDSAILLHNASTQFADGGEFGMGAEIGIATGKMHARGPVGVEQLTSFKYRVRGNGQTRP</sequence>
<dbReference type="GO" id="GO:0055129">
    <property type="term" value="P:L-proline biosynthetic process"/>
    <property type="evidence" value="ECO:0007669"/>
    <property type="project" value="UniProtKB-UniRule"/>
</dbReference>
<dbReference type="Pfam" id="PF00171">
    <property type="entry name" value="Aldedh"/>
    <property type="match status" value="1"/>
</dbReference>
<evidence type="ECO:0000256" key="2">
    <source>
        <dbReference type="ARBA" id="ARBA00022605"/>
    </source>
</evidence>
<dbReference type="Gene3D" id="3.40.309.10">
    <property type="entry name" value="Aldehyde Dehydrogenase, Chain A, domain 2"/>
    <property type="match status" value="1"/>
</dbReference>
<evidence type="ECO:0000256" key="5">
    <source>
        <dbReference type="ARBA" id="ARBA00023002"/>
    </source>
</evidence>
<comment type="catalytic activity">
    <reaction evidence="6 7">
        <text>L-glutamate 5-semialdehyde + phosphate + NADP(+) = L-glutamyl 5-phosphate + NADPH + H(+)</text>
        <dbReference type="Rhea" id="RHEA:19541"/>
        <dbReference type="ChEBI" id="CHEBI:15378"/>
        <dbReference type="ChEBI" id="CHEBI:43474"/>
        <dbReference type="ChEBI" id="CHEBI:57783"/>
        <dbReference type="ChEBI" id="CHEBI:58066"/>
        <dbReference type="ChEBI" id="CHEBI:58274"/>
        <dbReference type="ChEBI" id="CHEBI:58349"/>
        <dbReference type="EC" id="1.2.1.41"/>
    </reaction>
</comment>
<comment type="caution">
    <text evidence="9">The sequence shown here is derived from an EMBL/GenBank/DDBJ whole genome shotgun (WGS) entry which is preliminary data.</text>
</comment>
<dbReference type="AlphaFoldDB" id="A0A2N9VX54"/>
<dbReference type="PANTHER" id="PTHR11063:SF8">
    <property type="entry name" value="DELTA-1-PYRROLINE-5-CARBOXYLATE SYNTHASE"/>
    <property type="match status" value="1"/>
</dbReference>
<evidence type="ECO:0000313" key="9">
    <source>
        <dbReference type="EMBL" id="PIO44072.1"/>
    </source>
</evidence>
<keyword evidence="2 7" id="KW-0028">Amino-acid biosynthesis</keyword>
<evidence type="ECO:0000313" key="10">
    <source>
        <dbReference type="Proteomes" id="UP000232163"/>
    </source>
</evidence>
<dbReference type="SUPFAM" id="SSF53720">
    <property type="entry name" value="ALDH-like"/>
    <property type="match status" value="1"/>
</dbReference>